<dbReference type="PROSITE" id="PS51183">
    <property type="entry name" value="JMJN"/>
    <property type="match status" value="1"/>
</dbReference>
<dbReference type="EMBL" id="ML003013">
    <property type="protein sequence ID" value="RKP34951.1"/>
    <property type="molecule type" value="Genomic_DNA"/>
</dbReference>
<name>A0A4P9ZQE6_9FUNG</name>
<organism evidence="3 4">
    <name type="scientific">Dimargaris cristalligena</name>
    <dbReference type="NCBI Taxonomy" id="215637"/>
    <lineage>
        <taxon>Eukaryota</taxon>
        <taxon>Fungi</taxon>
        <taxon>Fungi incertae sedis</taxon>
        <taxon>Zoopagomycota</taxon>
        <taxon>Kickxellomycotina</taxon>
        <taxon>Dimargaritomycetes</taxon>
        <taxon>Dimargaritales</taxon>
        <taxon>Dimargaritaceae</taxon>
        <taxon>Dimargaris</taxon>
    </lineage>
</organism>
<dbReference type="AlphaFoldDB" id="A0A4P9ZQE6"/>
<dbReference type="InterPro" id="IPR003349">
    <property type="entry name" value="JmjN"/>
</dbReference>
<dbReference type="GO" id="GO:0032454">
    <property type="term" value="F:histone H3K9 demethylase activity"/>
    <property type="evidence" value="ECO:0007669"/>
    <property type="project" value="TreeGrafter"/>
</dbReference>
<dbReference type="Pfam" id="PF02373">
    <property type="entry name" value="JmjC"/>
    <property type="match status" value="1"/>
</dbReference>
<dbReference type="PANTHER" id="PTHR10694">
    <property type="entry name" value="LYSINE-SPECIFIC DEMETHYLASE"/>
    <property type="match status" value="1"/>
</dbReference>
<evidence type="ECO:0000259" key="1">
    <source>
        <dbReference type="PROSITE" id="PS51183"/>
    </source>
</evidence>
<gene>
    <name evidence="3" type="ORF">BJ085DRAFT_2253</name>
</gene>
<evidence type="ECO:0000259" key="2">
    <source>
        <dbReference type="PROSITE" id="PS51184"/>
    </source>
</evidence>
<dbReference type="SMART" id="SM00545">
    <property type="entry name" value="JmjN"/>
    <property type="match status" value="1"/>
</dbReference>
<dbReference type="PROSITE" id="PS51184">
    <property type="entry name" value="JMJC"/>
    <property type="match status" value="1"/>
</dbReference>
<evidence type="ECO:0000313" key="4">
    <source>
        <dbReference type="Proteomes" id="UP000268162"/>
    </source>
</evidence>
<dbReference type="Pfam" id="PF02375">
    <property type="entry name" value="JmjN"/>
    <property type="match status" value="1"/>
</dbReference>
<proteinExistence type="predicted"/>
<feature type="domain" description="JmjC" evidence="2">
    <location>
        <begin position="198"/>
        <end position="361"/>
    </location>
</feature>
<dbReference type="GO" id="GO:0010468">
    <property type="term" value="P:regulation of gene expression"/>
    <property type="evidence" value="ECO:0007669"/>
    <property type="project" value="TreeGrafter"/>
</dbReference>
<dbReference type="GO" id="GO:0051864">
    <property type="term" value="F:histone H3K36 demethylase activity"/>
    <property type="evidence" value="ECO:0007669"/>
    <property type="project" value="TreeGrafter"/>
</dbReference>
<feature type="non-terminal residue" evidence="3">
    <location>
        <position position="372"/>
    </location>
</feature>
<protein>
    <submittedName>
        <fullName evidence="3">JmjC domain, hydroxylase-domain-containing protein</fullName>
    </submittedName>
</protein>
<feature type="non-terminal residue" evidence="3">
    <location>
        <position position="1"/>
    </location>
</feature>
<evidence type="ECO:0000313" key="3">
    <source>
        <dbReference type="EMBL" id="RKP34951.1"/>
    </source>
</evidence>
<dbReference type="GO" id="GO:0005634">
    <property type="term" value="C:nucleus"/>
    <property type="evidence" value="ECO:0007669"/>
    <property type="project" value="TreeGrafter"/>
</dbReference>
<dbReference type="GO" id="GO:0000785">
    <property type="term" value="C:chromatin"/>
    <property type="evidence" value="ECO:0007669"/>
    <property type="project" value="TreeGrafter"/>
</dbReference>
<dbReference type="Gene3D" id="2.60.120.650">
    <property type="entry name" value="Cupin"/>
    <property type="match status" value="1"/>
</dbReference>
<dbReference type="InterPro" id="IPR003347">
    <property type="entry name" value="JmjC_dom"/>
</dbReference>
<dbReference type="Proteomes" id="UP000268162">
    <property type="component" value="Unassembled WGS sequence"/>
</dbReference>
<keyword evidence="4" id="KW-1185">Reference proteome</keyword>
<reference evidence="4" key="1">
    <citation type="journal article" date="2018" name="Nat. Microbiol.">
        <title>Leveraging single-cell genomics to expand the fungal tree of life.</title>
        <authorList>
            <person name="Ahrendt S.R."/>
            <person name="Quandt C.A."/>
            <person name="Ciobanu D."/>
            <person name="Clum A."/>
            <person name="Salamov A."/>
            <person name="Andreopoulos B."/>
            <person name="Cheng J.F."/>
            <person name="Woyke T."/>
            <person name="Pelin A."/>
            <person name="Henrissat B."/>
            <person name="Reynolds N.K."/>
            <person name="Benny G.L."/>
            <person name="Smith M.E."/>
            <person name="James T.Y."/>
            <person name="Grigoriev I.V."/>
        </authorList>
    </citation>
    <scope>NUCLEOTIDE SEQUENCE [LARGE SCALE GENOMIC DNA]</scope>
    <source>
        <strain evidence="4">RSA 468</strain>
    </source>
</reference>
<dbReference type="STRING" id="215637.A0A4P9ZQE6"/>
<accession>A0A4P9ZQE6</accession>
<feature type="domain" description="JmjN" evidence="1">
    <location>
        <begin position="1"/>
        <end position="41"/>
    </location>
</feature>
<dbReference type="PANTHER" id="PTHR10694:SF7">
    <property type="entry name" value="[HISTONE H3]-TRIMETHYL-L-LYSINE(9) DEMETHYLASE"/>
    <property type="match status" value="1"/>
</dbReference>
<dbReference type="SUPFAM" id="SSF51197">
    <property type="entry name" value="Clavaminate synthase-like"/>
    <property type="match status" value="1"/>
</dbReference>
<sequence length="372" mass="42319">PVFRPTPLQFRDFSRFIAAAEPYARRAGLCKIIPPPEWLQELHHHQVQERGLKAEPTVSSAPTQRIFLASDDFPPMRPLVQHFEGSKGIYKQYNVENHRKVSLSRFYDLCVEARHTPPKSPPLAQPTSLAYTTARQLSIPSLPLQGSDDADSMDHMSPAQQPKLVDYFNDLDRNYWRNLSFGPPLYGADIPGTLFPPPPVFPTWNPQDLGTVLNRINIPMPGVNQPYLYLGMWKSTFAWHVEDMDLYSINFLHFGQPKSWYCIPPAHRARFERAMQSIFPEDARTCSEFLRHKAFLVSPSILKSQYDIPVHRLVQTQGEFIITFPNGYHAGFNQGFNCAESVNFALPSWVPLGKKAAPCKCIGDSVRIAVEE</sequence>
<dbReference type="SMART" id="SM00558">
    <property type="entry name" value="JmjC"/>
    <property type="match status" value="1"/>
</dbReference>